<dbReference type="Proteomes" id="UP000004722">
    <property type="component" value="Unassembled WGS sequence"/>
</dbReference>
<dbReference type="PATRIC" id="fig|883092.3.peg.2105"/>
<evidence type="ECO:0000313" key="2">
    <source>
        <dbReference type="Proteomes" id="UP000004722"/>
    </source>
</evidence>
<reference evidence="1 2" key="1">
    <citation type="submission" date="2012-07" db="EMBL/GenBank/DDBJ databases">
        <title>The Genome Sequence of Lactobacillus crispatus FB077-07.</title>
        <authorList>
            <consortium name="The Broad Institute Genome Sequencing Platform"/>
            <person name="Earl A."/>
            <person name="Ward D."/>
            <person name="Feldgarden M."/>
            <person name="Gevers D."/>
            <person name="Saerens B."/>
            <person name="Vaneechoutte M."/>
            <person name="Walker B."/>
            <person name="Young S.K."/>
            <person name="Zeng Q."/>
            <person name="Gargeya S."/>
            <person name="Fitzgerald M."/>
            <person name="Haas B."/>
            <person name="Abouelleil A."/>
            <person name="Alvarado L."/>
            <person name="Arachchi H.M."/>
            <person name="Berlin A.M."/>
            <person name="Chapman S.B."/>
            <person name="Goldberg J."/>
            <person name="Griggs A."/>
            <person name="Gujja S."/>
            <person name="Hansen M."/>
            <person name="Howarth C."/>
            <person name="Imamovic A."/>
            <person name="Larimer J."/>
            <person name="McCowen C."/>
            <person name="Montmayeur A."/>
            <person name="Murphy C."/>
            <person name="Neiman D."/>
            <person name="Pearson M."/>
            <person name="Priest M."/>
            <person name="Roberts A."/>
            <person name="Saif S."/>
            <person name="Shea T."/>
            <person name="Sisk P."/>
            <person name="Sykes S."/>
            <person name="Wortman J."/>
            <person name="Nusbaum C."/>
            <person name="Birren B."/>
        </authorList>
    </citation>
    <scope>NUCLEOTIDE SEQUENCE [LARGE SCALE GENOMIC DNA]</scope>
    <source>
        <strain evidence="1 2">FB077-07</strain>
    </source>
</reference>
<proteinExistence type="predicted"/>
<dbReference type="RefSeq" id="WP_005724915.1">
    <property type="nucleotide sequence ID" value="NZ_JH932274.1"/>
</dbReference>
<dbReference type="HOGENOM" id="CLU_3100098_0_0_9"/>
<gene>
    <name evidence="1" type="ORF">HMPREF9249_02123</name>
</gene>
<accession>K1M1T9</accession>
<evidence type="ECO:0000313" key="1">
    <source>
        <dbReference type="EMBL" id="EKB63090.1"/>
    </source>
</evidence>
<dbReference type="AlphaFoldDB" id="K1M1T9"/>
<protein>
    <submittedName>
        <fullName evidence="1">Uncharacterized protein</fullName>
    </submittedName>
</protein>
<organism evidence="1 2">
    <name type="scientific">Lactobacillus crispatus FB077-07</name>
    <dbReference type="NCBI Taxonomy" id="883092"/>
    <lineage>
        <taxon>Bacteria</taxon>
        <taxon>Bacillati</taxon>
        <taxon>Bacillota</taxon>
        <taxon>Bacilli</taxon>
        <taxon>Lactobacillales</taxon>
        <taxon>Lactobacillaceae</taxon>
        <taxon>Lactobacillus</taxon>
    </lineage>
</organism>
<comment type="caution">
    <text evidence="1">The sequence shown here is derived from an EMBL/GenBank/DDBJ whole genome shotgun (WGS) entry which is preliminary data.</text>
</comment>
<name>K1M1T9_9LACO</name>
<dbReference type="EMBL" id="AGZG01000104">
    <property type="protein sequence ID" value="EKB63090.1"/>
    <property type="molecule type" value="Genomic_DNA"/>
</dbReference>
<sequence length="58" mass="6620">MLVLGVGETITDGVHIYRLEDDLNLHFWKLGNKADHYVSTAGLKLRLEIHSEDKNETN</sequence>